<dbReference type="AlphaFoldDB" id="A0A2G1XNU7"/>
<evidence type="ECO:0000256" key="2">
    <source>
        <dbReference type="SAM" id="SignalP"/>
    </source>
</evidence>
<proteinExistence type="predicted"/>
<feature type="region of interest" description="Disordered" evidence="1">
    <location>
        <begin position="122"/>
        <end position="152"/>
    </location>
</feature>
<dbReference type="RefSeq" id="WP_099197879.1">
    <property type="nucleotide sequence ID" value="NZ_JBIRXA010000007.1"/>
</dbReference>
<accession>A0A2G1XNU7</accession>
<evidence type="ECO:0000313" key="3">
    <source>
        <dbReference type="EMBL" id="PHQ52861.1"/>
    </source>
</evidence>
<organism evidence="3 4">
    <name type="scientific">Streptomyces cinnamoneus</name>
    <name type="common">Streptoverticillium cinnamoneum</name>
    <dbReference type="NCBI Taxonomy" id="53446"/>
    <lineage>
        <taxon>Bacteria</taxon>
        <taxon>Bacillati</taxon>
        <taxon>Actinomycetota</taxon>
        <taxon>Actinomycetes</taxon>
        <taxon>Kitasatosporales</taxon>
        <taxon>Streptomycetaceae</taxon>
        <taxon>Streptomyces</taxon>
        <taxon>Streptomyces cinnamoneus group</taxon>
    </lineage>
</organism>
<reference evidence="3 4" key="1">
    <citation type="journal article" date="2017" name="Biochemistry">
        <title>Identification of the Biosynthetic Pathway for the Antibiotic Bicyclomycin.</title>
        <authorList>
            <person name="Patteson J."/>
            <person name="Cai W."/>
            <person name="Johnson R.A."/>
            <person name="Santa Maria K."/>
            <person name="Li B."/>
        </authorList>
    </citation>
    <scope>NUCLEOTIDE SEQUENCE [LARGE SCALE GENOMIC DNA]</scope>
    <source>
        <strain evidence="3 4">ATCC 21532</strain>
    </source>
</reference>
<dbReference type="EMBL" id="NHZO01000070">
    <property type="protein sequence ID" value="PHQ52861.1"/>
    <property type="molecule type" value="Genomic_DNA"/>
</dbReference>
<gene>
    <name evidence="3" type="ORF">BLA24_04640</name>
</gene>
<sequence>MPSLATRRRCAGAACAAGMLILTPVPAGAATPAPATVVVRCSGAFTMTAGGFTGAAQGRGELTCAVPGRPEPTSATLRMRGSFSGRATAVTTATEDTLTFDTGQVTRFSATRTFVTDAGRLAETGEGVSTSGDHHPATATESGRGTTRSGGDVTVFTVDDGFTLELAG</sequence>
<evidence type="ECO:0000313" key="4">
    <source>
        <dbReference type="Proteomes" id="UP000222531"/>
    </source>
</evidence>
<feature type="chain" id="PRO_5044381083" evidence="2">
    <location>
        <begin position="30"/>
        <end position="168"/>
    </location>
</feature>
<protein>
    <submittedName>
        <fullName evidence="3">Uncharacterized protein</fullName>
    </submittedName>
</protein>
<feature type="compositionally biased region" description="Low complexity" evidence="1">
    <location>
        <begin position="137"/>
        <end position="151"/>
    </location>
</feature>
<name>A0A2G1XNU7_STRCJ</name>
<dbReference type="Proteomes" id="UP000222531">
    <property type="component" value="Unassembled WGS sequence"/>
</dbReference>
<keyword evidence="2" id="KW-0732">Signal</keyword>
<keyword evidence="4" id="KW-1185">Reference proteome</keyword>
<evidence type="ECO:0000256" key="1">
    <source>
        <dbReference type="SAM" id="MobiDB-lite"/>
    </source>
</evidence>
<feature type="signal peptide" evidence="2">
    <location>
        <begin position="1"/>
        <end position="29"/>
    </location>
</feature>
<comment type="caution">
    <text evidence="3">The sequence shown here is derived from an EMBL/GenBank/DDBJ whole genome shotgun (WGS) entry which is preliminary data.</text>
</comment>